<feature type="transmembrane region" description="Helical" evidence="10">
    <location>
        <begin position="281"/>
        <end position="302"/>
    </location>
</feature>
<accession>A0A6G1LQW0</accession>
<evidence type="ECO:0000256" key="5">
    <source>
        <dbReference type="ARBA" id="ARBA00022725"/>
    </source>
</evidence>
<comment type="caution">
    <text evidence="11">The sequence shown here is derived from an EMBL/GenBank/DDBJ whole genome shotgun (WGS) entry which is preliminary data.</text>
</comment>
<feature type="transmembrane region" description="Helical" evidence="10">
    <location>
        <begin position="51"/>
        <end position="74"/>
    </location>
</feature>
<dbReference type="AlphaFoldDB" id="A0A6G1LQW0"/>
<evidence type="ECO:0000256" key="6">
    <source>
        <dbReference type="ARBA" id="ARBA00022989"/>
    </source>
</evidence>
<name>A0A6G1LQW0_9HYME</name>
<proteinExistence type="inferred from homology"/>
<dbReference type="PANTHER" id="PTHR21137">
    <property type="entry name" value="ODORANT RECEPTOR"/>
    <property type="match status" value="1"/>
</dbReference>
<evidence type="ECO:0000256" key="3">
    <source>
        <dbReference type="ARBA" id="ARBA00022606"/>
    </source>
</evidence>
<evidence type="ECO:0000313" key="11">
    <source>
        <dbReference type="EMBL" id="KAF3054517.1"/>
    </source>
</evidence>
<evidence type="ECO:0000256" key="10">
    <source>
        <dbReference type="RuleBase" id="RU351113"/>
    </source>
</evidence>
<reference evidence="11 12" key="1">
    <citation type="submission" date="2019-08" db="EMBL/GenBank/DDBJ databases">
        <title>High quality draft denovo assembly of Nylanderia fulva.</title>
        <authorList>
            <person name="Vargo E.L."/>
            <person name="Tarone A.M."/>
            <person name="Konganti K.R."/>
        </authorList>
    </citation>
    <scope>NUCLEOTIDE SEQUENCE [LARGE SCALE GENOMIC DNA]</scope>
    <source>
        <strain evidence="11">TAMU-Nful-2015</strain>
        <tissue evidence="11">Whole body</tissue>
    </source>
</reference>
<comment type="caution">
    <text evidence="10">Lacks conserved residue(s) required for the propagation of feature annotation.</text>
</comment>
<feature type="transmembrane region" description="Helical" evidence="10">
    <location>
        <begin position="314"/>
        <end position="333"/>
    </location>
</feature>
<keyword evidence="7 10" id="KW-0472">Membrane</keyword>
<keyword evidence="12" id="KW-1185">Reference proteome</keyword>
<organism evidence="11 12">
    <name type="scientific">Nylanderia fulva</name>
    <dbReference type="NCBI Taxonomy" id="613905"/>
    <lineage>
        <taxon>Eukaryota</taxon>
        <taxon>Metazoa</taxon>
        <taxon>Ecdysozoa</taxon>
        <taxon>Arthropoda</taxon>
        <taxon>Hexapoda</taxon>
        <taxon>Insecta</taxon>
        <taxon>Pterygota</taxon>
        <taxon>Neoptera</taxon>
        <taxon>Endopterygota</taxon>
        <taxon>Hymenoptera</taxon>
        <taxon>Apocrita</taxon>
        <taxon>Aculeata</taxon>
        <taxon>Formicoidea</taxon>
        <taxon>Formicidae</taxon>
        <taxon>Formicinae</taxon>
        <taxon>Nylanderia</taxon>
    </lineage>
</organism>
<evidence type="ECO:0000256" key="8">
    <source>
        <dbReference type="ARBA" id="ARBA00023170"/>
    </source>
</evidence>
<dbReference type="InterPro" id="IPR004117">
    <property type="entry name" value="7tm6_olfct_rcpt"/>
</dbReference>
<dbReference type="Proteomes" id="UP000479987">
    <property type="component" value="Unassembled WGS sequence"/>
</dbReference>
<keyword evidence="4 10" id="KW-0812">Transmembrane</keyword>
<dbReference type="GO" id="GO:0005886">
    <property type="term" value="C:plasma membrane"/>
    <property type="evidence" value="ECO:0007669"/>
    <property type="project" value="UniProtKB-SubCell"/>
</dbReference>
<keyword evidence="6 10" id="KW-1133">Transmembrane helix</keyword>
<keyword evidence="2" id="KW-1003">Cell membrane</keyword>
<dbReference type="GO" id="GO:0007165">
    <property type="term" value="P:signal transduction"/>
    <property type="evidence" value="ECO:0007669"/>
    <property type="project" value="UniProtKB-KW"/>
</dbReference>
<evidence type="ECO:0000256" key="9">
    <source>
        <dbReference type="ARBA" id="ARBA00023224"/>
    </source>
</evidence>
<comment type="subcellular location">
    <subcellularLocation>
        <location evidence="1 10">Cell membrane</location>
        <topology evidence="1 10">Multi-pass membrane protein</topology>
    </subcellularLocation>
</comment>
<evidence type="ECO:0000256" key="7">
    <source>
        <dbReference type="ARBA" id="ARBA00023136"/>
    </source>
</evidence>
<gene>
    <name evidence="11" type="primary">Or-208</name>
    <name evidence="11" type="synonym">Nful_v1.0-Or-208</name>
    <name evidence="11" type="ORF">NFUL_NFUL000138</name>
</gene>
<dbReference type="PANTHER" id="PTHR21137:SF35">
    <property type="entry name" value="ODORANT RECEPTOR 19A-RELATED"/>
    <property type="match status" value="1"/>
</dbReference>
<dbReference type="GO" id="GO:0005549">
    <property type="term" value="F:odorant binding"/>
    <property type="evidence" value="ECO:0007669"/>
    <property type="project" value="InterPro"/>
</dbReference>
<evidence type="ECO:0000313" key="12">
    <source>
        <dbReference type="Proteomes" id="UP000479987"/>
    </source>
</evidence>
<evidence type="ECO:0000256" key="4">
    <source>
        <dbReference type="ARBA" id="ARBA00022692"/>
    </source>
</evidence>
<keyword evidence="9 10" id="KW-0807">Transducer</keyword>
<protein>
    <recommendedName>
        <fullName evidence="10">Odorant receptor</fullName>
    </recommendedName>
</protein>
<dbReference type="Pfam" id="PF02949">
    <property type="entry name" value="7tm_6"/>
    <property type="match status" value="1"/>
</dbReference>
<keyword evidence="5 10" id="KW-0552">Olfaction</keyword>
<sequence>MNLITTERSSKTILKNENDFNYAVQVSRVILRMLGLWPIPRFASNAERIAIRLQNVACYFLLTFVLVPGVLLIFLKERDFKRKVKLIGPLFNTWMAVMKYSLLIYYAKEIQSCLEQARKDWQSTINWNDRKTMLFKAKTGRKFAIFSAAFIYVGGLSHRIIVPISKGRILTPMNTTIRVLACPGYFVKFDEQESPAYEIVFILQFFAGFITYSLTCGPAGLAAFFIMHVCGQLSVLIDKLQRLNDLAEPEDRAVATLLADIVEHQIRVKIFLTQVEEAMRFIWLVEIVGSTLLLCFAGYYIIMEWESSDSTAMLTFSVMLTSFIISIFTNCYVGQLLTDQSNKVGLKTSTMNWYRLPHKRARSLILIMAVSNIPAKISAGSMIEMSLPTFSNIIKTSMAYFNLLRKFIA</sequence>
<comment type="similarity">
    <text evidence="10">Belongs to the insect chemoreceptor superfamily. Heteromeric odorant receptor channel (TC 1.A.69) family.</text>
</comment>
<dbReference type="EMBL" id="SGBU01000020">
    <property type="protein sequence ID" value="KAF3054517.1"/>
    <property type="molecule type" value="Genomic_DNA"/>
</dbReference>
<evidence type="ECO:0000256" key="1">
    <source>
        <dbReference type="ARBA" id="ARBA00004651"/>
    </source>
</evidence>
<feature type="transmembrane region" description="Helical" evidence="10">
    <location>
        <begin position="86"/>
        <end position="107"/>
    </location>
</feature>
<dbReference type="GO" id="GO:0004984">
    <property type="term" value="F:olfactory receptor activity"/>
    <property type="evidence" value="ECO:0007669"/>
    <property type="project" value="InterPro"/>
</dbReference>
<keyword evidence="8 10" id="KW-0675">Receptor</keyword>
<feature type="transmembrane region" description="Helical" evidence="10">
    <location>
        <begin position="143"/>
        <end position="162"/>
    </location>
</feature>
<evidence type="ECO:0000256" key="2">
    <source>
        <dbReference type="ARBA" id="ARBA00022475"/>
    </source>
</evidence>
<keyword evidence="3 10" id="KW-0716">Sensory transduction</keyword>